<proteinExistence type="inferred from homology"/>
<dbReference type="InterPro" id="IPR050090">
    <property type="entry name" value="Tyrosine_recombinase_XerCD"/>
</dbReference>
<dbReference type="PROSITE" id="PS51898">
    <property type="entry name" value="TYR_RECOMBINASE"/>
    <property type="match status" value="1"/>
</dbReference>
<name>A0AA42DNL1_9FIRM</name>
<evidence type="ECO:0000256" key="3">
    <source>
        <dbReference type="ARBA" id="ARBA00023172"/>
    </source>
</evidence>
<dbReference type="AlphaFoldDB" id="A0AA42DNL1"/>
<dbReference type="InterPro" id="IPR013762">
    <property type="entry name" value="Integrase-like_cat_sf"/>
</dbReference>
<dbReference type="InterPro" id="IPR044068">
    <property type="entry name" value="CB"/>
</dbReference>
<gene>
    <name evidence="7" type="ORF">PBV87_11635</name>
</gene>
<dbReference type="Pfam" id="PF13102">
    <property type="entry name" value="Phage_int_SAM_5"/>
    <property type="match status" value="1"/>
</dbReference>
<accession>A0AA42DNL1</accession>
<keyword evidence="2 4" id="KW-0238">DNA-binding</keyword>
<organism evidence="7 8">
    <name type="scientific">Holtiella tumoricola</name>
    <dbReference type="NCBI Taxonomy" id="3018743"/>
    <lineage>
        <taxon>Bacteria</taxon>
        <taxon>Bacillati</taxon>
        <taxon>Bacillota</taxon>
        <taxon>Clostridia</taxon>
        <taxon>Lachnospirales</taxon>
        <taxon>Cellulosilyticaceae</taxon>
        <taxon>Holtiella</taxon>
    </lineage>
</organism>
<evidence type="ECO:0000256" key="2">
    <source>
        <dbReference type="ARBA" id="ARBA00023125"/>
    </source>
</evidence>
<dbReference type="Proteomes" id="UP001169242">
    <property type="component" value="Unassembled WGS sequence"/>
</dbReference>
<feature type="domain" description="Core-binding (CB)" evidence="6">
    <location>
        <begin position="16"/>
        <end position="98"/>
    </location>
</feature>
<dbReference type="PANTHER" id="PTHR30349:SF41">
    <property type="entry name" value="INTEGRASE_RECOMBINASE PROTEIN MJ0367-RELATED"/>
    <property type="match status" value="1"/>
</dbReference>
<protein>
    <submittedName>
        <fullName evidence="7">Tyrosine-type recombinase/integrase</fullName>
    </submittedName>
</protein>
<comment type="similarity">
    <text evidence="1">Belongs to the 'phage' integrase family.</text>
</comment>
<dbReference type="RefSeq" id="WP_271012410.1">
    <property type="nucleotide sequence ID" value="NZ_JAQIFT010000045.1"/>
</dbReference>
<dbReference type="InterPro" id="IPR011010">
    <property type="entry name" value="DNA_brk_join_enz"/>
</dbReference>
<evidence type="ECO:0000259" key="6">
    <source>
        <dbReference type="PROSITE" id="PS51900"/>
    </source>
</evidence>
<keyword evidence="3" id="KW-0233">DNA recombination</keyword>
<evidence type="ECO:0000259" key="5">
    <source>
        <dbReference type="PROSITE" id="PS51898"/>
    </source>
</evidence>
<sequence length="305" mass="36069">MKKIKLNKSKVSKNYILLNDALEDFYKNCIIKNLSDKSLVYYREVIGYLLKYDTKMYVHEYSNEVIEDYICYMKKRDLKDTTINIRLRGVKVFFNFCYDKGYIDTPIKVKAIKETETIKEPYTLEEIDILLQKPDMNKFHDYRNWVIINFLLATGCRASTLLNIRKKDIDFNKDTITFIHTKNRKQQIIPLAKSLKPILVEYFEILEDDIQENDYAFPSQWGTQMKLITLQQGISRYNKARGVDKTSIHLFRHTFGDNCAKNGMNAFKIQALLGHTTLKMTNRYIHMQSETLKEDIDNTCILNNR</sequence>
<dbReference type="GO" id="GO:0015074">
    <property type="term" value="P:DNA integration"/>
    <property type="evidence" value="ECO:0007669"/>
    <property type="project" value="InterPro"/>
</dbReference>
<evidence type="ECO:0000313" key="7">
    <source>
        <dbReference type="EMBL" id="MDA3732135.1"/>
    </source>
</evidence>
<dbReference type="EMBL" id="JAQIFT010000045">
    <property type="protein sequence ID" value="MDA3732135.1"/>
    <property type="molecule type" value="Genomic_DNA"/>
</dbReference>
<dbReference type="GO" id="GO:0006310">
    <property type="term" value="P:DNA recombination"/>
    <property type="evidence" value="ECO:0007669"/>
    <property type="project" value="UniProtKB-KW"/>
</dbReference>
<dbReference type="Pfam" id="PF00589">
    <property type="entry name" value="Phage_integrase"/>
    <property type="match status" value="1"/>
</dbReference>
<dbReference type="GO" id="GO:0003677">
    <property type="term" value="F:DNA binding"/>
    <property type="evidence" value="ECO:0007669"/>
    <property type="project" value="UniProtKB-UniRule"/>
</dbReference>
<evidence type="ECO:0000313" key="8">
    <source>
        <dbReference type="Proteomes" id="UP001169242"/>
    </source>
</evidence>
<dbReference type="SUPFAM" id="SSF56349">
    <property type="entry name" value="DNA breaking-rejoining enzymes"/>
    <property type="match status" value="1"/>
</dbReference>
<dbReference type="CDD" id="cd00397">
    <property type="entry name" value="DNA_BRE_C"/>
    <property type="match status" value="1"/>
</dbReference>
<evidence type="ECO:0000256" key="1">
    <source>
        <dbReference type="ARBA" id="ARBA00008857"/>
    </source>
</evidence>
<keyword evidence="8" id="KW-1185">Reference proteome</keyword>
<comment type="caution">
    <text evidence="7">The sequence shown here is derived from an EMBL/GenBank/DDBJ whole genome shotgun (WGS) entry which is preliminary data.</text>
</comment>
<dbReference type="Gene3D" id="1.10.150.130">
    <property type="match status" value="1"/>
</dbReference>
<evidence type="ECO:0000256" key="4">
    <source>
        <dbReference type="PROSITE-ProRule" id="PRU01248"/>
    </source>
</evidence>
<dbReference type="InterPro" id="IPR002104">
    <property type="entry name" value="Integrase_catalytic"/>
</dbReference>
<dbReference type="Gene3D" id="1.10.443.10">
    <property type="entry name" value="Intergrase catalytic core"/>
    <property type="match status" value="1"/>
</dbReference>
<dbReference type="PROSITE" id="PS51900">
    <property type="entry name" value="CB"/>
    <property type="match status" value="1"/>
</dbReference>
<dbReference type="InterPro" id="IPR025269">
    <property type="entry name" value="SAM-like_dom"/>
</dbReference>
<feature type="domain" description="Tyr recombinase" evidence="5">
    <location>
        <begin position="117"/>
        <end position="297"/>
    </location>
</feature>
<reference evidence="7" key="1">
    <citation type="journal article" date="2023" name="Int. J. Syst. Evol. Microbiol.">
        <title>&lt;i&gt;Holtiella tumoricola&lt;/i&gt; gen. nov. sp. nov., isolated from a human clinical sample.</title>
        <authorList>
            <person name="Allen-Vercoe E."/>
            <person name="Daigneault M.C."/>
            <person name="Vancuren S.J."/>
            <person name="Cochrane K."/>
            <person name="O'Neal L.L."/>
            <person name="Sankaranarayanan K."/>
            <person name="Lawson P.A."/>
        </authorList>
    </citation>
    <scope>NUCLEOTIDE SEQUENCE</scope>
    <source>
        <strain evidence="7">CC70A</strain>
    </source>
</reference>
<dbReference type="PANTHER" id="PTHR30349">
    <property type="entry name" value="PHAGE INTEGRASE-RELATED"/>
    <property type="match status" value="1"/>
</dbReference>
<dbReference type="InterPro" id="IPR010998">
    <property type="entry name" value="Integrase_recombinase_N"/>
</dbReference>